<dbReference type="EMBL" id="JAPDIA010000003">
    <property type="protein sequence ID" value="MDG0809854.1"/>
    <property type="molecule type" value="Genomic_DNA"/>
</dbReference>
<dbReference type="AlphaFoldDB" id="A0A9X4KRM4"/>
<dbReference type="InterPro" id="IPR003594">
    <property type="entry name" value="HATPase_dom"/>
</dbReference>
<keyword evidence="3" id="KW-0418">Kinase</keyword>
<dbReference type="PROSITE" id="PS50109">
    <property type="entry name" value="HIS_KIN"/>
    <property type="match status" value="1"/>
</dbReference>
<keyword evidence="8" id="KW-1185">Reference proteome</keyword>
<protein>
    <submittedName>
        <fullName evidence="7">ATP-binding protein</fullName>
    </submittedName>
</protein>
<evidence type="ECO:0000256" key="2">
    <source>
        <dbReference type="ARBA" id="ARBA00022741"/>
    </source>
</evidence>
<dbReference type="InterPro" id="IPR036890">
    <property type="entry name" value="HATPase_C_sf"/>
</dbReference>
<keyword evidence="5" id="KW-0902">Two-component regulatory system</keyword>
<evidence type="ECO:0000259" key="6">
    <source>
        <dbReference type="PROSITE" id="PS50109"/>
    </source>
</evidence>
<dbReference type="GO" id="GO:0000160">
    <property type="term" value="P:phosphorelay signal transduction system"/>
    <property type="evidence" value="ECO:0007669"/>
    <property type="project" value="UniProtKB-KW"/>
</dbReference>
<evidence type="ECO:0000256" key="5">
    <source>
        <dbReference type="ARBA" id="ARBA00023012"/>
    </source>
</evidence>
<gene>
    <name evidence="7" type="ORF">OMP40_11270</name>
</gene>
<evidence type="ECO:0000256" key="3">
    <source>
        <dbReference type="ARBA" id="ARBA00022777"/>
    </source>
</evidence>
<comment type="caution">
    <text evidence="7">The sequence shown here is derived from an EMBL/GenBank/DDBJ whole genome shotgun (WGS) entry which is preliminary data.</text>
</comment>
<dbReference type="PANTHER" id="PTHR34220:SF9">
    <property type="entry name" value="SIGNAL TRANSDUCTION HISTIDINE KINASE INTERNAL REGION DOMAIN-CONTAINING PROTEIN"/>
    <property type="match status" value="1"/>
</dbReference>
<evidence type="ECO:0000313" key="7">
    <source>
        <dbReference type="EMBL" id="MDG0809854.1"/>
    </source>
</evidence>
<evidence type="ECO:0000313" key="8">
    <source>
        <dbReference type="Proteomes" id="UP001153404"/>
    </source>
</evidence>
<dbReference type="Pfam" id="PF02518">
    <property type="entry name" value="HATPase_c"/>
    <property type="match status" value="1"/>
</dbReference>
<dbReference type="GO" id="GO:0005524">
    <property type="term" value="F:ATP binding"/>
    <property type="evidence" value="ECO:0007669"/>
    <property type="project" value="UniProtKB-KW"/>
</dbReference>
<dbReference type="InterPro" id="IPR005467">
    <property type="entry name" value="His_kinase_dom"/>
</dbReference>
<dbReference type="Gene3D" id="3.30.565.10">
    <property type="entry name" value="Histidine kinase-like ATPase, C-terminal domain"/>
    <property type="match status" value="1"/>
</dbReference>
<name>A0A9X4KRM4_9BACL</name>
<dbReference type="SUPFAM" id="SSF55874">
    <property type="entry name" value="ATPase domain of HSP90 chaperone/DNA topoisomerase II/histidine kinase"/>
    <property type="match status" value="1"/>
</dbReference>
<feature type="domain" description="Histidine kinase" evidence="6">
    <location>
        <begin position="26"/>
        <end position="136"/>
    </location>
</feature>
<dbReference type="InterPro" id="IPR050640">
    <property type="entry name" value="Bact_2-comp_sensor_kinase"/>
</dbReference>
<dbReference type="GO" id="GO:0016301">
    <property type="term" value="F:kinase activity"/>
    <property type="evidence" value="ECO:0007669"/>
    <property type="project" value="UniProtKB-KW"/>
</dbReference>
<dbReference type="RefSeq" id="WP_277531369.1">
    <property type="nucleotide sequence ID" value="NZ_JAPDIA010000003.1"/>
</dbReference>
<evidence type="ECO:0000256" key="4">
    <source>
        <dbReference type="ARBA" id="ARBA00022840"/>
    </source>
</evidence>
<keyword evidence="4 7" id="KW-0067">ATP-binding</keyword>
<accession>A0A9X4KRM4</accession>
<evidence type="ECO:0000256" key="1">
    <source>
        <dbReference type="ARBA" id="ARBA00022679"/>
    </source>
</evidence>
<proteinExistence type="predicted"/>
<dbReference type="Proteomes" id="UP001153404">
    <property type="component" value="Unassembled WGS sequence"/>
</dbReference>
<reference evidence="7" key="1">
    <citation type="submission" date="2022-10" db="EMBL/GenBank/DDBJ databases">
        <title>Comparative genomic analysis of Cohnella hashimotonis sp. nov., isolated from the International Space Station.</title>
        <authorList>
            <person name="Simpson A."/>
            <person name="Venkateswaran K."/>
        </authorList>
    </citation>
    <scope>NUCLEOTIDE SEQUENCE</scope>
    <source>
        <strain evidence="7">DSM 28161</strain>
    </source>
</reference>
<keyword evidence="1" id="KW-0808">Transferase</keyword>
<organism evidence="7 8">
    <name type="scientific">Cohnella rhizosphaerae</name>
    <dbReference type="NCBI Taxonomy" id="1457232"/>
    <lineage>
        <taxon>Bacteria</taxon>
        <taxon>Bacillati</taxon>
        <taxon>Bacillota</taxon>
        <taxon>Bacilli</taxon>
        <taxon>Bacillales</taxon>
        <taxon>Paenibacillaceae</taxon>
        <taxon>Cohnella</taxon>
    </lineage>
</organism>
<keyword evidence="2" id="KW-0547">Nucleotide-binding</keyword>
<sequence>MRFPDLLHYSVDMPEDLLAQEVPPLIVQTMVENAIKYAVNMDEPIRITVEVAQAEDGEGHPRLFIRVKDTGPGFPDEVLGRLASEPDQAGSEGGEQIGIWNARRRLRLLYQDRATIDFYNEAGLGAVVQIELPMDKKAR</sequence>
<dbReference type="PANTHER" id="PTHR34220">
    <property type="entry name" value="SENSOR HISTIDINE KINASE YPDA"/>
    <property type="match status" value="1"/>
</dbReference>